<proteinExistence type="predicted"/>
<name>A0A8D2L088_VARKO</name>
<dbReference type="PANTHER" id="PTHR10083:SF374">
    <property type="entry name" value="BPTI_KUNITZ INHIBITOR DOMAIN-CONTAINING PROTEIN"/>
    <property type="match status" value="1"/>
</dbReference>
<keyword evidence="2" id="KW-0964">Secreted</keyword>
<accession>A0A8D2L088</accession>
<dbReference type="Gene3D" id="4.10.410.10">
    <property type="entry name" value="Pancreatic trypsin inhibitor Kunitz domain"/>
    <property type="match status" value="1"/>
</dbReference>
<comment type="subcellular location">
    <subcellularLocation>
        <location evidence="1">Secreted</location>
    </subcellularLocation>
</comment>
<dbReference type="InterPro" id="IPR002223">
    <property type="entry name" value="Kunitz_BPTI"/>
</dbReference>
<protein>
    <recommendedName>
        <fullName evidence="5">BPTI/Kunitz inhibitor domain-containing protein</fullName>
    </recommendedName>
</protein>
<dbReference type="AlphaFoldDB" id="A0A8D2L088"/>
<dbReference type="InterPro" id="IPR036880">
    <property type="entry name" value="Kunitz_BPTI_sf"/>
</dbReference>
<keyword evidence="3" id="KW-0646">Protease inhibitor</keyword>
<dbReference type="FunFam" id="4.10.410.10:FF:000021">
    <property type="entry name" value="Serine protease inhibitor, putative"/>
    <property type="match status" value="1"/>
</dbReference>
<organism evidence="6 7">
    <name type="scientific">Varanus komodoensis</name>
    <name type="common">Komodo dragon</name>
    <dbReference type="NCBI Taxonomy" id="61221"/>
    <lineage>
        <taxon>Eukaryota</taxon>
        <taxon>Metazoa</taxon>
        <taxon>Chordata</taxon>
        <taxon>Craniata</taxon>
        <taxon>Vertebrata</taxon>
        <taxon>Euteleostomi</taxon>
        <taxon>Lepidosauria</taxon>
        <taxon>Squamata</taxon>
        <taxon>Bifurcata</taxon>
        <taxon>Unidentata</taxon>
        <taxon>Episquamata</taxon>
        <taxon>Toxicofera</taxon>
        <taxon>Anguimorpha</taxon>
        <taxon>Paleoanguimorpha</taxon>
        <taxon>Varanoidea</taxon>
        <taxon>Varanidae</taxon>
        <taxon>Varanus</taxon>
    </lineage>
</organism>
<dbReference type="Pfam" id="PF00014">
    <property type="entry name" value="Kunitz_BPTI"/>
    <property type="match status" value="1"/>
</dbReference>
<dbReference type="SMART" id="SM00131">
    <property type="entry name" value="KU"/>
    <property type="match status" value="1"/>
</dbReference>
<dbReference type="GO" id="GO:0004867">
    <property type="term" value="F:serine-type endopeptidase inhibitor activity"/>
    <property type="evidence" value="ECO:0007669"/>
    <property type="project" value="InterPro"/>
</dbReference>
<dbReference type="OMA" id="VCAFPME"/>
<evidence type="ECO:0000313" key="7">
    <source>
        <dbReference type="Proteomes" id="UP000694545"/>
    </source>
</evidence>
<feature type="domain" description="BPTI/Kunitz inhibitor" evidence="5">
    <location>
        <begin position="7"/>
        <end position="57"/>
    </location>
</feature>
<reference evidence="6" key="2">
    <citation type="submission" date="2025-09" db="UniProtKB">
        <authorList>
            <consortium name="Ensembl"/>
        </authorList>
    </citation>
    <scope>IDENTIFICATION</scope>
</reference>
<dbReference type="Proteomes" id="UP000694545">
    <property type="component" value="Unplaced"/>
</dbReference>
<dbReference type="InterPro" id="IPR050098">
    <property type="entry name" value="TFPI/VKTCI-like"/>
</dbReference>
<dbReference type="PROSITE" id="PS00280">
    <property type="entry name" value="BPTI_KUNITZ_1"/>
    <property type="match status" value="1"/>
</dbReference>
<evidence type="ECO:0000313" key="6">
    <source>
        <dbReference type="Ensembl" id="ENSVKKP00000014797.1"/>
    </source>
</evidence>
<dbReference type="GO" id="GO:0005615">
    <property type="term" value="C:extracellular space"/>
    <property type="evidence" value="ECO:0007669"/>
    <property type="project" value="TreeGrafter"/>
</dbReference>
<dbReference type="InterPro" id="IPR020901">
    <property type="entry name" value="Prtase_inh_Kunz-CS"/>
</dbReference>
<dbReference type="PROSITE" id="PS50279">
    <property type="entry name" value="BPTI_KUNITZ_2"/>
    <property type="match status" value="1"/>
</dbReference>
<dbReference type="SUPFAM" id="SSF57362">
    <property type="entry name" value="BPTI-like"/>
    <property type="match status" value="1"/>
</dbReference>
<evidence type="ECO:0000256" key="2">
    <source>
        <dbReference type="ARBA" id="ARBA00022525"/>
    </source>
</evidence>
<reference evidence="6" key="1">
    <citation type="submission" date="2025-08" db="UniProtKB">
        <authorList>
            <consortium name="Ensembl"/>
        </authorList>
    </citation>
    <scope>IDENTIFICATION</scope>
</reference>
<dbReference type="Ensembl" id="ENSVKKT00000015155.1">
    <property type="protein sequence ID" value="ENSVKKP00000014797.1"/>
    <property type="gene ID" value="ENSVKKG00000010169.1"/>
</dbReference>
<keyword evidence="4" id="KW-1015">Disulfide bond</keyword>
<sequence>PQTPHTCWLPSDPGPCDGYFPRYFYNSASKKCEKFIYGGCGGNKNNFKTLKECERTCYFKPPRKVDFDQCSL</sequence>
<keyword evidence="7" id="KW-1185">Reference proteome</keyword>
<evidence type="ECO:0000256" key="1">
    <source>
        <dbReference type="ARBA" id="ARBA00004613"/>
    </source>
</evidence>
<dbReference type="GO" id="GO:0044483">
    <property type="term" value="P:venom-mediated perturbation of hemostasis"/>
    <property type="evidence" value="ECO:0007669"/>
    <property type="project" value="UniProtKB-ARBA"/>
</dbReference>
<evidence type="ECO:0000256" key="3">
    <source>
        <dbReference type="ARBA" id="ARBA00022690"/>
    </source>
</evidence>
<dbReference type="CDD" id="cd00109">
    <property type="entry name" value="Kunitz-type"/>
    <property type="match status" value="1"/>
</dbReference>
<evidence type="ECO:0000256" key="4">
    <source>
        <dbReference type="ARBA" id="ARBA00023157"/>
    </source>
</evidence>
<dbReference type="PANTHER" id="PTHR10083">
    <property type="entry name" value="KUNITZ-TYPE PROTEASE INHIBITOR-RELATED"/>
    <property type="match status" value="1"/>
</dbReference>
<dbReference type="PRINTS" id="PR00759">
    <property type="entry name" value="BASICPTASE"/>
</dbReference>
<evidence type="ECO:0000259" key="5">
    <source>
        <dbReference type="PROSITE" id="PS50279"/>
    </source>
</evidence>